<dbReference type="Proteomes" id="UP000831460">
    <property type="component" value="Chromosome"/>
</dbReference>
<sequence>MKTIFTFITIVSFQVLFSQNMSKTETINYINNNLSRNSISVDEQGYISISRVGKFHYSDIELGWYPFSTFQVQFKCINNIECIDNPNYNTSYETRYSNLARLFFDDKEQYRRVLNAFDYLFKKLRSENARKSNNDPFSPENYRK</sequence>
<evidence type="ECO:0008006" key="3">
    <source>
        <dbReference type="Google" id="ProtNLM"/>
    </source>
</evidence>
<gene>
    <name evidence="1" type="ORF">MTP09_06270</name>
</gene>
<dbReference type="EMBL" id="CP094532">
    <property type="protein sequence ID" value="UOE42241.1"/>
    <property type="molecule type" value="Genomic_DNA"/>
</dbReference>
<name>A0ABY4BWL4_9FLAO</name>
<accession>A0ABY4BWL4</accession>
<dbReference type="RefSeq" id="WP_243551236.1">
    <property type="nucleotide sequence ID" value="NZ_CP094532.1"/>
</dbReference>
<evidence type="ECO:0000313" key="1">
    <source>
        <dbReference type="EMBL" id="UOE42241.1"/>
    </source>
</evidence>
<proteinExistence type="predicted"/>
<organism evidence="1 2">
    <name type="scientific">Chryseobacterium suipulveris</name>
    <dbReference type="NCBI Taxonomy" id="2929800"/>
    <lineage>
        <taxon>Bacteria</taxon>
        <taxon>Pseudomonadati</taxon>
        <taxon>Bacteroidota</taxon>
        <taxon>Flavobacteriia</taxon>
        <taxon>Flavobacteriales</taxon>
        <taxon>Weeksellaceae</taxon>
        <taxon>Chryseobacterium group</taxon>
        <taxon>Chryseobacterium</taxon>
    </lineage>
</organism>
<protein>
    <recommendedName>
        <fullName evidence="3">DUF4468 domain-containing protein</fullName>
    </recommendedName>
</protein>
<evidence type="ECO:0000313" key="2">
    <source>
        <dbReference type="Proteomes" id="UP000831460"/>
    </source>
</evidence>
<keyword evidence="2" id="KW-1185">Reference proteome</keyword>
<reference evidence="1 2" key="1">
    <citation type="submission" date="2022-03" db="EMBL/GenBank/DDBJ databases">
        <title>Chryseobacterium sp. isolated from particulate matters in swine house.</title>
        <authorList>
            <person name="Won M."/>
            <person name="Kim S.-J."/>
            <person name="Kwon S.-W."/>
        </authorList>
    </citation>
    <scope>NUCLEOTIDE SEQUENCE [LARGE SCALE GENOMIC DNA]</scope>
    <source>
        <strain evidence="1 2">SC2-2</strain>
    </source>
</reference>